<reference evidence="2 3" key="1">
    <citation type="submission" date="2019-02" db="EMBL/GenBank/DDBJ databases">
        <title>Deep-cultivation of Planctomycetes and their phenomic and genomic characterization uncovers novel biology.</title>
        <authorList>
            <person name="Wiegand S."/>
            <person name="Jogler M."/>
            <person name="Boedeker C."/>
            <person name="Pinto D."/>
            <person name="Vollmers J."/>
            <person name="Rivas-Marin E."/>
            <person name="Kohn T."/>
            <person name="Peeters S.H."/>
            <person name="Heuer A."/>
            <person name="Rast P."/>
            <person name="Oberbeckmann S."/>
            <person name="Bunk B."/>
            <person name="Jeske O."/>
            <person name="Meyerdierks A."/>
            <person name="Storesund J.E."/>
            <person name="Kallscheuer N."/>
            <person name="Luecker S."/>
            <person name="Lage O.M."/>
            <person name="Pohl T."/>
            <person name="Merkel B.J."/>
            <person name="Hornburger P."/>
            <person name="Mueller R.-W."/>
            <person name="Bruemmer F."/>
            <person name="Labrenz M."/>
            <person name="Spormann A.M."/>
            <person name="Op Den Camp H."/>
            <person name="Overmann J."/>
            <person name="Amann R."/>
            <person name="Jetten M.S.M."/>
            <person name="Mascher T."/>
            <person name="Medema M.H."/>
            <person name="Devos D.P."/>
            <person name="Kaster A.-K."/>
            <person name="Ovreas L."/>
            <person name="Rohde M."/>
            <person name="Galperin M.Y."/>
            <person name="Jogler C."/>
        </authorList>
    </citation>
    <scope>NUCLEOTIDE SEQUENCE [LARGE SCALE GENOMIC DNA]</scope>
    <source>
        <strain evidence="2 3">KOR42</strain>
    </source>
</reference>
<proteinExistence type="predicted"/>
<gene>
    <name evidence="2" type="ORF">KOR42_47750</name>
</gene>
<dbReference type="InterPro" id="IPR053812">
    <property type="entry name" value="HTH_Sigma70_ECF-like"/>
</dbReference>
<evidence type="ECO:0000313" key="3">
    <source>
        <dbReference type="Proteomes" id="UP000317243"/>
    </source>
</evidence>
<dbReference type="Proteomes" id="UP000317243">
    <property type="component" value="Unassembled WGS sequence"/>
</dbReference>
<dbReference type="SUPFAM" id="SSF88659">
    <property type="entry name" value="Sigma3 and sigma4 domains of RNA polymerase sigma factors"/>
    <property type="match status" value="1"/>
</dbReference>
<dbReference type="AlphaFoldDB" id="A0A5C5VSB3"/>
<comment type="caution">
    <text evidence="2">The sequence shown here is derived from an EMBL/GenBank/DDBJ whole genome shotgun (WGS) entry which is preliminary data.</text>
</comment>
<organism evidence="2 3">
    <name type="scientific">Thalassoglobus neptunius</name>
    <dbReference type="NCBI Taxonomy" id="1938619"/>
    <lineage>
        <taxon>Bacteria</taxon>
        <taxon>Pseudomonadati</taxon>
        <taxon>Planctomycetota</taxon>
        <taxon>Planctomycetia</taxon>
        <taxon>Planctomycetales</taxon>
        <taxon>Planctomycetaceae</taxon>
        <taxon>Thalassoglobus</taxon>
    </lineage>
</organism>
<accession>A0A5C5VSB3</accession>
<dbReference type="EMBL" id="SIHI01000043">
    <property type="protein sequence ID" value="TWT41504.1"/>
    <property type="molecule type" value="Genomic_DNA"/>
</dbReference>
<dbReference type="Gene3D" id="1.10.10.10">
    <property type="entry name" value="Winged helix-like DNA-binding domain superfamily/Winged helix DNA-binding domain"/>
    <property type="match status" value="1"/>
</dbReference>
<feature type="domain" description="RNA polymerase sigma-70 ECF-like HTH" evidence="1">
    <location>
        <begin position="11"/>
        <end position="74"/>
    </location>
</feature>
<dbReference type="OrthoDB" id="278371at2"/>
<protein>
    <submittedName>
        <fullName evidence="2">RNA polymerase sigma factor</fullName>
    </submittedName>
</protein>
<evidence type="ECO:0000259" key="1">
    <source>
        <dbReference type="Pfam" id="PF07638"/>
    </source>
</evidence>
<dbReference type="RefSeq" id="WP_146512101.1">
    <property type="nucleotide sequence ID" value="NZ_SIHI01000043.1"/>
</dbReference>
<sequence>MPISILFDASTLDVLELNEALDALALNSSRAAEVVELKFFGGLSREEIAVQVGVSVRTVNSDWQYAKAWLYRQMAGE</sequence>
<evidence type="ECO:0000313" key="2">
    <source>
        <dbReference type="EMBL" id="TWT41504.1"/>
    </source>
</evidence>
<keyword evidence="3" id="KW-1185">Reference proteome</keyword>
<dbReference type="InterPro" id="IPR013324">
    <property type="entry name" value="RNA_pol_sigma_r3/r4-like"/>
</dbReference>
<dbReference type="Pfam" id="PF07638">
    <property type="entry name" value="Sigma70_ECF"/>
    <property type="match status" value="1"/>
</dbReference>
<dbReference type="InterPro" id="IPR036388">
    <property type="entry name" value="WH-like_DNA-bd_sf"/>
</dbReference>
<name>A0A5C5VSB3_9PLAN</name>